<dbReference type="PANTHER" id="PTHR33734">
    <property type="entry name" value="LYSM DOMAIN-CONTAINING GPI-ANCHORED PROTEIN 2"/>
    <property type="match status" value="1"/>
</dbReference>
<dbReference type="PROSITE" id="PS51782">
    <property type="entry name" value="LYSM"/>
    <property type="match status" value="2"/>
</dbReference>
<dbReference type="InterPro" id="IPR036779">
    <property type="entry name" value="LysM_dom_sf"/>
</dbReference>
<feature type="domain" description="LysM" evidence="2">
    <location>
        <begin position="59"/>
        <end position="104"/>
    </location>
</feature>
<evidence type="ECO:0000256" key="1">
    <source>
        <dbReference type="SAM" id="MobiDB-lite"/>
    </source>
</evidence>
<proteinExistence type="predicted"/>
<feature type="domain" description="LysM" evidence="2">
    <location>
        <begin position="2"/>
        <end position="47"/>
    </location>
</feature>
<dbReference type="KEGG" id="cchl:FPL14_23620"/>
<dbReference type="SUPFAM" id="SSF54106">
    <property type="entry name" value="LysM domain"/>
    <property type="match status" value="2"/>
</dbReference>
<dbReference type="Pfam" id="PF01476">
    <property type="entry name" value="LysM"/>
    <property type="match status" value="2"/>
</dbReference>
<dbReference type="AlphaFoldDB" id="A0A7G5C3P0"/>
<dbReference type="GO" id="GO:0008932">
    <property type="term" value="F:lytic endotransglycosylase activity"/>
    <property type="evidence" value="ECO:0007669"/>
    <property type="project" value="TreeGrafter"/>
</dbReference>
<accession>A0A7G5C3P0</accession>
<dbReference type="SMART" id="SM00257">
    <property type="entry name" value="LysM"/>
    <property type="match status" value="2"/>
</dbReference>
<evidence type="ECO:0000313" key="3">
    <source>
        <dbReference type="EMBL" id="QMV43824.1"/>
    </source>
</evidence>
<organism evidence="3 4">
    <name type="scientific">Cohnella cholangitidis</name>
    <dbReference type="NCBI Taxonomy" id="2598458"/>
    <lineage>
        <taxon>Bacteria</taxon>
        <taxon>Bacillati</taxon>
        <taxon>Bacillota</taxon>
        <taxon>Bacilli</taxon>
        <taxon>Bacillales</taxon>
        <taxon>Paenibacillaceae</taxon>
        <taxon>Cohnella</taxon>
    </lineage>
</organism>
<dbReference type="Gene3D" id="3.10.350.10">
    <property type="entry name" value="LysM domain"/>
    <property type="match status" value="2"/>
</dbReference>
<dbReference type="RefSeq" id="WP_182300065.1">
    <property type="nucleotide sequence ID" value="NZ_CP041969.1"/>
</dbReference>
<name>A0A7G5C3P0_9BACL</name>
<evidence type="ECO:0000259" key="2">
    <source>
        <dbReference type="PROSITE" id="PS51782"/>
    </source>
</evidence>
<evidence type="ECO:0000313" key="4">
    <source>
        <dbReference type="Proteomes" id="UP000515679"/>
    </source>
</evidence>
<reference evidence="3 4" key="1">
    <citation type="submission" date="2019-07" db="EMBL/GenBank/DDBJ databases">
        <authorList>
            <person name="Kim J.K."/>
            <person name="Cheong H.-M."/>
            <person name="Choi Y."/>
            <person name="Hwang K.J."/>
            <person name="Lee S."/>
            <person name="Choi C."/>
        </authorList>
    </citation>
    <scope>NUCLEOTIDE SEQUENCE [LARGE SCALE GENOMIC DNA]</scope>
    <source>
        <strain evidence="3 4">KS 22</strain>
    </source>
</reference>
<protein>
    <submittedName>
        <fullName evidence="3">LysM peptidoglycan-binding domain-containing protein</fullName>
    </submittedName>
</protein>
<gene>
    <name evidence="3" type="ORF">FPL14_23620</name>
</gene>
<dbReference type="CDD" id="cd00118">
    <property type="entry name" value="LysM"/>
    <property type="match status" value="2"/>
</dbReference>
<dbReference type="PANTHER" id="PTHR33734:SF22">
    <property type="entry name" value="MEMBRANE-BOUND LYTIC MUREIN TRANSGLYCOSYLASE D"/>
    <property type="match status" value="1"/>
</dbReference>
<sequence>MKIHMVKQGDSLYSIAQKYGVTLEDIVKANPDISNPDAIEVGMKVKVPSRPQTTAEVIHHHVVKQGDTLWKLSKSWGIQLTDMIKANPQLKNPNALLTGEVVNIPKPAHGNDAANVNANGNPGQGKANTGVMPSTGAKADTSVQPQPTPAPAPVLVTPVAPIVPEPVPQPVPAPAPVQPIAEAKPIYGFEVHEHVELFKQYPVPAVQATVHKEIPHPDAVPYGYGHGYDAQQPAYADHAQRAGLRRATACLRGSCASGTRLRSATACLRGSVPKRVTATARNSLPTWIMPKRVTATAFSSRSSLLSEANWPGISAG</sequence>
<dbReference type="Proteomes" id="UP000515679">
    <property type="component" value="Chromosome"/>
</dbReference>
<dbReference type="EMBL" id="CP041969">
    <property type="protein sequence ID" value="QMV43824.1"/>
    <property type="molecule type" value="Genomic_DNA"/>
</dbReference>
<keyword evidence="4" id="KW-1185">Reference proteome</keyword>
<dbReference type="InterPro" id="IPR018392">
    <property type="entry name" value="LysM"/>
</dbReference>
<feature type="region of interest" description="Disordered" evidence="1">
    <location>
        <begin position="117"/>
        <end position="149"/>
    </location>
</feature>